<gene>
    <name evidence="1" type="ORF">I9054_006840</name>
</gene>
<name>A0A8I1AC20_ACIBZ</name>
<reference evidence="1" key="1">
    <citation type="submission" date="2022-02" db="EMBL/GenBank/DDBJ databases">
        <title>Characterization of Tn125 harboring carbapenem-resistant Acinetobacter bereziniae clinical isolates.</title>
        <authorList>
            <person name="Wong N.-K."/>
            <person name="Pan Q."/>
        </authorList>
    </citation>
    <scope>NUCLEOTIDE SEQUENCE</scope>
    <source>
        <strain evidence="1">GD03393</strain>
    </source>
</reference>
<dbReference type="EMBL" id="CP092085">
    <property type="protein sequence ID" value="UUN99162.1"/>
    <property type="molecule type" value="Genomic_DNA"/>
</dbReference>
<evidence type="ECO:0000313" key="1">
    <source>
        <dbReference type="EMBL" id="UUN99162.1"/>
    </source>
</evidence>
<evidence type="ECO:0000313" key="2">
    <source>
        <dbReference type="Proteomes" id="UP000644140"/>
    </source>
</evidence>
<sequence>MDISATKILEQLNIPVNPKTQTELEQRWQGIKALKKTVQTQTKNDHDICVTNTAGGDHVK</sequence>
<dbReference type="RefSeq" id="WP_151780876.1">
    <property type="nucleotide sequence ID" value="NZ_BKNL01000012.1"/>
</dbReference>
<proteinExistence type="predicted"/>
<dbReference type="Proteomes" id="UP000644140">
    <property type="component" value="Chromosome"/>
</dbReference>
<protein>
    <submittedName>
        <fullName evidence="1">Uncharacterized protein</fullName>
    </submittedName>
</protein>
<dbReference type="AlphaFoldDB" id="A0A8I1AC20"/>
<accession>A0A8I1AC20</accession>
<organism evidence="1 2">
    <name type="scientific">Acinetobacter bereziniae</name>
    <name type="common">Acinetobacter genomosp. 10</name>
    <dbReference type="NCBI Taxonomy" id="106648"/>
    <lineage>
        <taxon>Bacteria</taxon>
        <taxon>Pseudomonadati</taxon>
        <taxon>Pseudomonadota</taxon>
        <taxon>Gammaproteobacteria</taxon>
        <taxon>Moraxellales</taxon>
        <taxon>Moraxellaceae</taxon>
        <taxon>Acinetobacter</taxon>
    </lineage>
</organism>